<dbReference type="EMBL" id="BTGC01000003">
    <property type="protein sequence ID" value="GMM49620.1"/>
    <property type="molecule type" value="Genomic_DNA"/>
</dbReference>
<keyword evidence="10" id="KW-1185">Reference proteome</keyword>
<evidence type="ECO:0000256" key="6">
    <source>
        <dbReference type="ARBA" id="ARBA00023136"/>
    </source>
</evidence>
<organism evidence="9 10">
    <name type="scientific">Starmerella bacillaris</name>
    <name type="common">Yeast</name>
    <name type="synonym">Candida zemplinina</name>
    <dbReference type="NCBI Taxonomy" id="1247836"/>
    <lineage>
        <taxon>Eukaryota</taxon>
        <taxon>Fungi</taxon>
        <taxon>Dikarya</taxon>
        <taxon>Ascomycota</taxon>
        <taxon>Saccharomycotina</taxon>
        <taxon>Dipodascomycetes</taxon>
        <taxon>Dipodascales</taxon>
        <taxon>Trichomonascaceae</taxon>
        <taxon>Starmerella</taxon>
    </lineage>
</organism>
<dbReference type="PANTHER" id="PTHR31204">
    <property type="entry name" value="SIGMA INTRACELLULAR RECEPTOR 2"/>
    <property type="match status" value="1"/>
</dbReference>
<accession>A0AAV5RE32</accession>
<dbReference type="Pfam" id="PF05241">
    <property type="entry name" value="EBP"/>
    <property type="match status" value="1"/>
</dbReference>
<dbReference type="InterPro" id="IPR051987">
    <property type="entry name" value="Sigma-2_receptor-like"/>
</dbReference>
<evidence type="ECO:0000256" key="3">
    <source>
        <dbReference type="ARBA" id="ARBA00022692"/>
    </source>
</evidence>
<evidence type="ECO:0000313" key="9">
    <source>
        <dbReference type="EMBL" id="GMM49620.1"/>
    </source>
</evidence>
<comment type="caution">
    <text evidence="9">The sequence shown here is derived from an EMBL/GenBank/DDBJ whole genome shotgun (WGS) entry which is preliminary data.</text>
</comment>
<evidence type="ECO:0000313" key="10">
    <source>
        <dbReference type="Proteomes" id="UP001362899"/>
    </source>
</evidence>
<feature type="transmembrane region" description="Helical" evidence="7">
    <location>
        <begin position="12"/>
        <end position="31"/>
    </location>
</feature>
<dbReference type="InterPro" id="IPR033118">
    <property type="entry name" value="EXPERA"/>
</dbReference>
<proteinExistence type="inferred from homology"/>
<reference evidence="9 10" key="1">
    <citation type="journal article" date="2023" name="Elife">
        <title>Identification of key yeast species and microbe-microbe interactions impacting larval growth of Drosophila in the wild.</title>
        <authorList>
            <person name="Mure A."/>
            <person name="Sugiura Y."/>
            <person name="Maeda R."/>
            <person name="Honda K."/>
            <person name="Sakurai N."/>
            <person name="Takahashi Y."/>
            <person name="Watada M."/>
            <person name="Katoh T."/>
            <person name="Gotoh A."/>
            <person name="Gotoh Y."/>
            <person name="Taniguchi I."/>
            <person name="Nakamura K."/>
            <person name="Hayashi T."/>
            <person name="Katayama T."/>
            <person name="Uemura T."/>
            <person name="Hattori Y."/>
        </authorList>
    </citation>
    <scope>NUCLEOTIDE SEQUENCE [LARGE SCALE GENOMIC DNA]</scope>
    <source>
        <strain evidence="9 10">SB-73</strain>
    </source>
</reference>
<evidence type="ECO:0000256" key="4">
    <source>
        <dbReference type="ARBA" id="ARBA00022824"/>
    </source>
</evidence>
<feature type="transmembrane region" description="Helical" evidence="7">
    <location>
        <begin position="63"/>
        <end position="83"/>
    </location>
</feature>
<evidence type="ECO:0000256" key="1">
    <source>
        <dbReference type="ARBA" id="ARBA00004477"/>
    </source>
</evidence>
<name>A0AAV5RE32_STABA</name>
<keyword evidence="6 7" id="KW-0472">Membrane</keyword>
<gene>
    <name evidence="9" type="ORF">DASB73_005780</name>
</gene>
<feature type="transmembrane region" description="Helical" evidence="7">
    <location>
        <begin position="90"/>
        <end position="113"/>
    </location>
</feature>
<dbReference type="Proteomes" id="UP001362899">
    <property type="component" value="Unassembled WGS sequence"/>
</dbReference>
<dbReference type="GO" id="GO:0005789">
    <property type="term" value="C:endoplasmic reticulum membrane"/>
    <property type="evidence" value="ECO:0007669"/>
    <property type="project" value="UniProtKB-SubCell"/>
</dbReference>
<evidence type="ECO:0000256" key="2">
    <source>
        <dbReference type="ARBA" id="ARBA00009096"/>
    </source>
</evidence>
<evidence type="ECO:0000259" key="8">
    <source>
        <dbReference type="PROSITE" id="PS51751"/>
    </source>
</evidence>
<keyword evidence="4 7" id="KW-0256">Endoplasmic reticulum</keyword>
<keyword evidence="5 7" id="KW-1133">Transmembrane helix</keyword>
<dbReference type="PIRSF" id="PIRSF031032">
    <property type="entry name" value="TMP_97_prd"/>
    <property type="match status" value="1"/>
</dbReference>
<feature type="transmembrane region" description="Helical" evidence="7">
    <location>
        <begin position="125"/>
        <end position="146"/>
    </location>
</feature>
<comment type="similarity">
    <text evidence="2">Belongs to the TMEM97/sigma-2 receptor family.</text>
</comment>
<keyword evidence="3 7" id="KW-0812">Transmembrane</keyword>
<evidence type="ECO:0000256" key="7">
    <source>
        <dbReference type="PIRNR" id="PIRNR031032"/>
    </source>
</evidence>
<dbReference type="PANTHER" id="PTHR31204:SF1">
    <property type="entry name" value="SIGMA INTRACELLULAR RECEPTOR 2"/>
    <property type="match status" value="1"/>
</dbReference>
<evidence type="ECO:0000256" key="5">
    <source>
        <dbReference type="ARBA" id="ARBA00022989"/>
    </source>
</evidence>
<dbReference type="AlphaFoldDB" id="A0AAV5RE32"/>
<dbReference type="InterPro" id="IPR016964">
    <property type="entry name" value="Sigma2_recept"/>
</dbReference>
<feature type="domain" description="EXPERA" evidence="8">
    <location>
        <begin position="5"/>
        <end position="141"/>
    </location>
</feature>
<comment type="subcellular location">
    <subcellularLocation>
        <location evidence="1">Endoplasmic reticulum membrane</location>
        <topology evidence="1">Multi-pass membrane protein</topology>
    </subcellularLocation>
</comment>
<sequence length="163" mass="18274">MSSRIDKFYTAYFWFHVAITLLVDAAIALPVKYQFDIQKAMLSTHIAMNNDVLVAAKPAWLQGFVWIELVLQVPFFIWAGIALPKNDIRVYPAILAYGVEASTTTFACLVEILSNPDISAADQRGLMGLYLPTFIIPLLMAVDFGLRISKKLKAQQSKTVKFE</sequence>
<dbReference type="PROSITE" id="PS51751">
    <property type="entry name" value="EXPERA"/>
    <property type="match status" value="1"/>
</dbReference>
<protein>
    <recommendedName>
        <fullName evidence="7">Efficient mitochondria targeting-associated protein 19</fullName>
    </recommendedName>
</protein>